<keyword evidence="2" id="KW-1133">Transmembrane helix</keyword>
<dbReference type="InterPro" id="IPR036457">
    <property type="entry name" value="PPM-type-like_dom_sf"/>
</dbReference>
<dbReference type="Proteomes" id="UP000189674">
    <property type="component" value="Chromosome"/>
</dbReference>
<evidence type="ECO:0000259" key="3">
    <source>
        <dbReference type="SMART" id="SM00331"/>
    </source>
</evidence>
<proteinExistence type="predicted"/>
<dbReference type="SUPFAM" id="SSF81606">
    <property type="entry name" value="PP2C-like"/>
    <property type="match status" value="1"/>
</dbReference>
<feature type="transmembrane region" description="Helical" evidence="2">
    <location>
        <begin position="202"/>
        <end position="220"/>
    </location>
</feature>
<dbReference type="STRING" id="1936003.STSP2_02743"/>
<dbReference type="OrthoDB" id="207912at2"/>
<dbReference type="PANTHER" id="PTHR43156">
    <property type="entry name" value="STAGE II SPORULATION PROTEIN E-RELATED"/>
    <property type="match status" value="1"/>
</dbReference>
<dbReference type="Gene3D" id="3.60.40.10">
    <property type="entry name" value="PPM-type phosphatase domain"/>
    <property type="match status" value="1"/>
</dbReference>
<dbReference type="EMBL" id="CP019791">
    <property type="protein sequence ID" value="AQT69551.1"/>
    <property type="molecule type" value="Genomic_DNA"/>
</dbReference>
<dbReference type="Pfam" id="PF07228">
    <property type="entry name" value="SpoIIE"/>
    <property type="match status" value="1"/>
</dbReference>
<name>A0A1U9NNQ8_9BACT</name>
<feature type="domain" description="PPM-type phosphatase" evidence="3">
    <location>
        <begin position="292"/>
        <end position="519"/>
    </location>
</feature>
<dbReference type="AlphaFoldDB" id="A0A1U9NNQ8"/>
<keyword evidence="1 4" id="KW-0378">Hydrolase</keyword>
<feature type="transmembrane region" description="Helical" evidence="2">
    <location>
        <begin position="226"/>
        <end position="248"/>
    </location>
</feature>
<sequence>MAPENHKPPDSAVSLHFRDLVRNKFSCLRLKGTKLWDQIVEFSRWVEFDAGALARSKNQDKIWIALADDASVERLWIDGPQNSEQLQRYKYLWQFLLSLGIRNLRLDPRLEMNQVQDVFVFLKSNQRALTDRNKHQNNPTSVAFLEGNPIHHACADITLQKNDLLVEYSYCTLKYSHLVHWLEKRNNKFRDHRSLFQMAPRYGLIAVALVLVPSILISALHSEWLIFWLLTAAAVELYGIIFIFLMVVGSVEYDNEEKAWQLTRAYEKLKFYASRIQADIKRASNVQKCFLPDSDKISAPGSVKWRSSYKPAEEVGGDYFDLQPIDDDRVMILFADVCGHGMAAALITAVLKTTFEAWAENPTSLEGLAARLNRSISRTTPLGDFAAVFMAILDCRTGCFEYINCGHNPVPWIISGGDGSLRQLDGESSMILGIQDNLDVSKTSTNLADGDRFLIVSDGIIENQDAEGNFYSKERLENLLTNNKFAILSELTDKITADAELFAKDTHLKDDQTVLAFFYKQP</sequence>
<reference evidence="5" key="1">
    <citation type="submission" date="2017-02" db="EMBL/GenBank/DDBJ databases">
        <title>Comparative genomics and description of representatives of a novel lineage of planctomycetes thriving in anoxic sediments.</title>
        <authorList>
            <person name="Spring S."/>
            <person name="Bunk B."/>
            <person name="Sproer C."/>
        </authorList>
    </citation>
    <scope>NUCLEOTIDE SEQUENCE [LARGE SCALE GENOMIC DNA]</scope>
    <source>
        <strain evidence="5">ST-NAGAB-D1</strain>
    </source>
</reference>
<accession>A0A1U9NNQ8</accession>
<keyword evidence="5" id="KW-1185">Reference proteome</keyword>
<evidence type="ECO:0000313" key="5">
    <source>
        <dbReference type="Proteomes" id="UP000189674"/>
    </source>
</evidence>
<dbReference type="KEGG" id="alus:STSP2_02743"/>
<dbReference type="InterPro" id="IPR052016">
    <property type="entry name" value="Bact_Sigma-Reg"/>
</dbReference>
<evidence type="ECO:0000256" key="2">
    <source>
        <dbReference type="SAM" id="Phobius"/>
    </source>
</evidence>
<dbReference type="PANTHER" id="PTHR43156:SF2">
    <property type="entry name" value="STAGE II SPORULATION PROTEIN E"/>
    <property type="match status" value="1"/>
</dbReference>
<dbReference type="EC" id="3.1.3.3" evidence="4"/>
<keyword evidence="2" id="KW-0812">Transmembrane</keyword>
<organism evidence="4 5">
    <name type="scientific">Anaerohalosphaera lusitana</name>
    <dbReference type="NCBI Taxonomy" id="1936003"/>
    <lineage>
        <taxon>Bacteria</taxon>
        <taxon>Pseudomonadati</taxon>
        <taxon>Planctomycetota</taxon>
        <taxon>Phycisphaerae</taxon>
        <taxon>Sedimentisphaerales</taxon>
        <taxon>Anaerohalosphaeraceae</taxon>
        <taxon>Anaerohalosphaera</taxon>
    </lineage>
</organism>
<dbReference type="GO" id="GO:0016791">
    <property type="term" value="F:phosphatase activity"/>
    <property type="evidence" value="ECO:0007669"/>
    <property type="project" value="TreeGrafter"/>
</dbReference>
<keyword evidence="2" id="KW-0472">Membrane</keyword>
<evidence type="ECO:0000256" key="1">
    <source>
        <dbReference type="ARBA" id="ARBA00022801"/>
    </source>
</evidence>
<protein>
    <submittedName>
        <fullName evidence="4">Phosphoserine phosphatase RsbU</fullName>
        <ecNumber evidence="4">3.1.3.3</ecNumber>
    </submittedName>
</protein>
<dbReference type="InterPro" id="IPR001932">
    <property type="entry name" value="PPM-type_phosphatase-like_dom"/>
</dbReference>
<dbReference type="SMART" id="SM00331">
    <property type="entry name" value="PP2C_SIG"/>
    <property type="match status" value="1"/>
</dbReference>
<gene>
    <name evidence="4" type="primary">rsbU_3</name>
    <name evidence="4" type="ORF">STSP2_02743</name>
</gene>
<evidence type="ECO:0000313" key="4">
    <source>
        <dbReference type="EMBL" id="AQT69551.1"/>
    </source>
</evidence>